<dbReference type="EMBL" id="CAKMRJ010003334">
    <property type="protein sequence ID" value="CAH1432170.1"/>
    <property type="molecule type" value="Genomic_DNA"/>
</dbReference>
<proteinExistence type="predicted"/>
<evidence type="ECO:0000313" key="1">
    <source>
        <dbReference type="EMBL" id="CAH1432170.1"/>
    </source>
</evidence>
<accession>A0AAU9N0K2</accession>
<dbReference type="AlphaFoldDB" id="A0AAU9N0K2"/>
<sequence length="119" mass="14017">MLKHLKSLELNNCPLLEKLPEDLGQLECLEKLYLIECKFLQDIPDSICNMKCLQVLHIKEALKSSKSQFTKNYCNRRTQDKTTTTWKIPKMSFIHALYHIRIQESDVKILTYVDFVDVN</sequence>
<dbReference type="InterPro" id="IPR032675">
    <property type="entry name" value="LRR_dom_sf"/>
</dbReference>
<dbReference type="PANTHER" id="PTHR16083:SF65">
    <property type="entry name" value="DISEASE RESISTANCE PROTEIN RPP8-LIKE"/>
    <property type="match status" value="1"/>
</dbReference>
<dbReference type="Proteomes" id="UP001157418">
    <property type="component" value="Unassembled WGS sequence"/>
</dbReference>
<name>A0AAU9N0K2_9ASTR</name>
<dbReference type="SUPFAM" id="SSF52047">
    <property type="entry name" value="RNI-like"/>
    <property type="match status" value="1"/>
</dbReference>
<dbReference type="InterPro" id="IPR001611">
    <property type="entry name" value="Leu-rich_rpt"/>
</dbReference>
<comment type="caution">
    <text evidence="1">The sequence shown here is derived from an EMBL/GenBank/DDBJ whole genome shotgun (WGS) entry which is preliminary data.</text>
</comment>
<dbReference type="PANTHER" id="PTHR16083">
    <property type="entry name" value="LEUCINE RICH REPEAT CONTAINING PROTEIN"/>
    <property type="match status" value="1"/>
</dbReference>
<gene>
    <name evidence="1" type="ORF">LVIROSA_LOCUS18838</name>
</gene>
<reference evidence="1 2" key="1">
    <citation type="submission" date="2022-01" db="EMBL/GenBank/DDBJ databases">
        <authorList>
            <person name="Xiong W."/>
            <person name="Schranz E."/>
        </authorList>
    </citation>
    <scope>NUCLEOTIDE SEQUENCE [LARGE SCALE GENOMIC DNA]</scope>
</reference>
<dbReference type="Pfam" id="PF00560">
    <property type="entry name" value="LRR_1"/>
    <property type="match status" value="2"/>
</dbReference>
<protein>
    <submittedName>
        <fullName evidence="1">Uncharacterized protein</fullName>
    </submittedName>
</protein>
<dbReference type="Gene3D" id="3.80.10.10">
    <property type="entry name" value="Ribonuclease Inhibitor"/>
    <property type="match status" value="1"/>
</dbReference>
<organism evidence="1 2">
    <name type="scientific">Lactuca virosa</name>
    <dbReference type="NCBI Taxonomy" id="75947"/>
    <lineage>
        <taxon>Eukaryota</taxon>
        <taxon>Viridiplantae</taxon>
        <taxon>Streptophyta</taxon>
        <taxon>Embryophyta</taxon>
        <taxon>Tracheophyta</taxon>
        <taxon>Spermatophyta</taxon>
        <taxon>Magnoliopsida</taxon>
        <taxon>eudicotyledons</taxon>
        <taxon>Gunneridae</taxon>
        <taxon>Pentapetalae</taxon>
        <taxon>asterids</taxon>
        <taxon>campanulids</taxon>
        <taxon>Asterales</taxon>
        <taxon>Asteraceae</taxon>
        <taxon>Cichorioideae</taxon>
        <taxon>Cichorieae</taxon>
        <taxon>Lactucinae</taxon>
        <taxon>Lactuca</taxon>
    </lineage>
</organism>
<evidence type="ECO:0000313" key="2">
    <source>
        <dbReference type="Proteomes" id="UP001157418"/>
    </source>
</evidence>
<keyword evidence="2" id="KW-1185">Reference proteome</keyword>